<dbReference type="RefSeq" id="WP_193638994.1">
    <property type="nucleotide sequence ID" value="NZ_JADCSA010000014.1"/>
</dbReference>
<dbReference type="Proteomes" id="UP000756387">
    <property type="component" value="Unassembled WGS sequence"/>
</dbReference>
<name>A0ABR9RVS8_9ACTN</name>
<evidence type="ECO:0008006" key="3">
    <source>
        <dbReference type="Google" id="ProtNLM"/>
    </source>
</evidence>
<reference evidence="1 2" key="1">
    <citation type="submission" date="2020-10" db="EMBL/GenBank/DDBJ databases">
        <title>Nocardioides sp. isolated from sludge.</title>
        <authorList>
            <person name="Zhang X."/>
        </authorList>
    </citation>
    <scope>NUCLEOTIDE SEQUENCE [LARGE SCALE GENOMIC DNA]</scope>
    <source>
        <strain evidence="1 2">Y6</strain>
    </source>
</reference>
<comment type="caution">
    <text evidence="1">The sequence shown here is derived from an EMBL/GenBank/DDBJ whole genome shotgun (WGS) entry which is preliminary data.</text>
</comment>
<organism evidence="1 2">
    <name type="scientific">Nocardioides malaquae</name>
    <dbReference type="NCBI Taxonomy" id="2773426"/>
    <lineage>
        <taxon>Bacteria</taxon>
        <taxon>Bacillati</taxon>
        <taxon>Actinomycetota</taxon>
        <taxon>Actinomycetes</taxon>
        <taxon>Propionibacteriales</taxon>
        <taxon>Nocardioidaceae</taxon>
        <taxon>Nocardioides</taxon>
    </lineage>
</organism>
<dbReference type="EMBL" id="JADCSA010000014">
    <property type="protein sequence ID" value="MBE7325671.1"/>
    <property type="molecule type" value="Genomic_DNA"/>
</dbReference>
<proteinExistence type="predicted"/>
<accession>A0ABR9RVS8</accession>
<keyword evidence="2" id="KW-1185">Reference proteome</keyword>
<evidence type="ECO:0000313" key="2">
    <source>
        <dbReference type="Proteomes" id="UP000756387"/>
    </source>
</evidence>
<sequence length="184" mass="19942">MPPATLRPSAVATLGLASAACCLVAALVLWWSTGRAPDEPVAPDRTVSEPTEVLRQWDRDRAQAWASGDLQQLGGLYAPRSAVGRRDVAMLRSYVDRGLVVEGLTTQLIEVAELRRSEEVWVLEVTDRVHGGVIVGEGVRRALPNDAPDRRKVTLRRHDDTWRVASVVTMPDAGRRAGSGGQSG</sequence>
<protein>
    <recommendedName>
        <fullName evidence="3">Nuclear transport factor 2 family protein</fullName>
    </recommendedName>
</protein>
<gene>
    <name evidence="1" type="ORF">IEQ44_13545</name>
</gene>
<dbReference type="PROSITE" id="PS51257">
    <property type="entry name" value="PROKAR_LIPOPROTEIN"/>
    <property type="match status" value="1"/>
</dbReference>
<evidence type="ECO:0000313" key="1">
    <source>
        <dbReference type="EMBL" id="MBE7325671.1"/>
    </source>
</evidence>